<dbReference type="PANTHER" id="PTHR32507">
    <property type="entry name" value="NA(+)/H(+) ANTIPORTER 1"/>
    <property type="match status" value="1"/>
</dbReference>
<protein>
    <submittedName>
        <fullName evidence="11">Sodium/proton antiporter, CPA1 family</fullName>
    </submittedName>
</protein>
<feature type="transmembrane region" description="Helical" evidence="9">
    <location>
        <begin position="226"/>
        <end position="245"/>
    </location>
</feature>
<evidence type="ECO:0000256" key="4">
    <source>
        <dbReference type="ARBA" id="ARBA00022475"/>
    </source>
</evidence>
<evidence type="ECO:0000256" key="3">
    <source>
        <dbReference type="ARBA" id="ARBA00022449"/>
    </source>
</evidence>
<keyword evidence="2" id="KW-0813">Transport</keyword>
<dbReference type="OrthoDB" id="570124at2"/>
<dbReference type="InterPro" id="IPR006153">
    <property type="entry name" value="Cation/H_exchanger_TM"/>
</dbReference>
<dbReference type="InterPro" id="IPR038770">
    <property type="entry name" value="Na+/solute_symporter_sf"/>
</dbReference>
<comment type="subcellular location">
    <subcellularLocation>
        <location evidence="1">Cell membrane</location>
        <topology evidence="1">Multi-pass membrane protein</topology>
    </subcellularLocation>
</comment>
<dbReference type="GO" id="GO:0005886">
    <property type="term" value="C:plasma membrane"/>
    <property type="evidence" value="ECO:0007669"/>
    <property type="project" value="UniProtKB-SubCell"/>
</dbReference>
<evidence type="ECO:0000256" key="7">
    <source>
        <dbReference type="ARBA" id="ARBA00023065"/>
    </source>
</evidence>
<dbReference type="AlphaFoldDB" id="A0A1M5Q167"/>
<evidence type="ECO:0000256" key="6">
    <source>
        <dbReference type="ARBA" id="ARBA00022989"/>
    </source>
</evidence>
<feature type="transmembrane region" description="Helical" evidence="9">
    <location>
        <begin position="284"/>
        <end position="306"/>
    </location>
</feature>
<feature type="domain" description="Cation/H+ exchanger transmembrane" evidence="10">
    <location>
        <begin position="21"/>
        <end position="402"/>
    </location>
</feature>
<feature type="transmembrane region" description="Helical" evidence="9">
    <location>
        <begin position="201"/>
        <end position="219"/>
    </location>
</feature>
<feature type="transmembrane region" description="Helical" evidence="9">
    <location>
        <begin position="125"/>
        <end position="147"/>
    </location>
</feature>
<evidence type="ECO:0000256" key="1">
    <source>
        <dbReference type="ARBA" id="ARBA00004651"/>
    </source>
</evidence>
<feature type="transmembrane region" description="Helical" evidence="9">
    <location>
        <begin position="168"/>
        <end position="189"/>
    </location>
</feature>
<keyword evidence="8 9" id="KW-0472">Membrane</keyword>
<dbReference type="PANTHER" id="PTHR32507:SF0">
    <property type="entry name" value="NA(+)_H(+) ANTIPORTER 2-RELATED"/>
    <property type="match status" value="1"/>
</dbReference>
<keyword evidence="3" id="KW-0050">Antiport</keyword>
<accession>A0A1M5Q167</accession>
<reference evidence="11 12" key="1">
    <citation type="submission" date="2016-11" db="EMBL/GenBank/DDBJ databases">
        <authorList>
            <person name="Jaros S."/>
            <person name="Januszkiewicz K."/>
            <person name="Wedrychowicz H."/>
        </authorList>
    </citation>
    <scope>NUCLEOTIDE SEQUENCE [LARGE SCALE GENOMIC DNA]</scope>
    <source>
        <strain evidence="11 12">GAS242</strain>
    </source>
</reference>
<evidence type="ECO:0000256" key="9">
    <source>
        <dbReference type="SAM" id="Phobius"/>
    </source>
</evidence>
<dbReference type="GO" id="GO:0015297">
    <property type="term" value="F:antiporter activity"/>
    <property type="evidence" value="ECO:0007669"/>
    <property type="project" value="UniProtKB-KW"/>
</dbReference>
<dbReference type="GO" id="GO:1902600">
    <property type="term" value="P:proton transmembrane transport"/>
    <property type="evidence" value="ECO:0007669"/>
    <property type="project" value="InterPro"/>
</dbReference>
<evidence type="ECO:0000256" key="8">
    <source>
        <dbReference type="ARBA" id="ARBA00023136"/>
    </source>
</evidence>
<dbReference type="Proteomes" id="UP000190675">
    <property type="component" value="Chromosome I"/>
</dbReference>
<keyword evidence="6 9" id="KW-1133">Transmembrane helix</keyword>
<gene>
    <name evidence="11" type="ORF">SAMN05444169_5611</name>
</gene>
<feature type="transmembrane region" description="Helical" evidence="9">
    <location>
        <begin position="312"/>
        <end position="337"/>
    </location>
</feature>
<dbReference type="Pfam" id="PF00999">
    <property type="entry name" value="Na_H_Exchanger"/>
    <property type="match status" value="1"/>
</dbReference>
<feature type="transmembrane region" description="Helical" evidence="9">
    <location>
        <begin position="12"/>
        <end position="32"/>
    </location>
</feature>
<dbReference type="RefSeq" id="WP_079568729.1">
    <property type="nucleotide sequence ID" value="NZ_LT670818.1"/>
</dbReference>
<feature type="transmembrane region" description="Helical" evidence="9">
    <location>
        <begin position="93"/>
        <end position="119"/>
    </location>
</feature>
<sequence>METSASIEIAKHTLLSCGLILAIGTLTGLLAQKIRIPDVAVFLVVGMGIGPEALGLIDIKADSALNQIILLFGASYILFDGGASLRFNVLKQVWITIVVIATVGVIITATITGLAAHFILGAPLIVALLLGATLASTDPATLVPIFRQVRIRDRVAQTVMSESAFNDAMGAIVTFGVLAVAMGTGEFSLASSLFDLLKQSAVGIVAGITLGYLAALLIAHERLAFLAEYAPVVTLVAVIGAYFAADGLQASGFMAVFVFGIVLGNKESFGFAMEAGESRKLDEYVATTAFIMRLFIFMLVGAQVDFSLMGRYLWGGVAVVTVLMLVARPVTVFACALPDRRARWSFREMLFMCWTRETGVIPGALAGLLLGMKAPGAQMIASVTFIAILMTILIQAPTTEWLGRRLGVMQDGQG</sequence>
<name>A0A1M5Q167_9BRAD</name>
<keyword evidence="7" id="KW-0406">Ion transport</keyword>
<evidence type="ECO:0000256" key="5">
    <source>
        <dbReference type="ARBA" id="ARBA00022692"/>
    </source>
</evidence>
<feature type="transmembrane region" description="Helical" evidence="9">
    <location>
        <begin position="349"/>
        <end position="370"/>
    </location>
</feature>
<evidence type="ECO:0000256" key="2">
    <source>
        <dbReference type="ARBA" id="ARBA00022448"/>
    </source>
</evidence>
<organism evidence="11 12">
    <name type="scientific">Bradyrhizobium erythrophlei</name>
    <dbReference type="NCBI Taxonomy" id="1437360"/>
    <lineage>
        <taxon>Bacteria</taxon>
        <taxon>Pseudomonadati</taxon>
        <taxon>Pseudomonadota</taxon>
        <taxon>Alphaproteobacteria</taxon>
        <taxon>Hyphomicrobiales</taxon>
        <taxon>Nitrobacteraceae</taxon>
        <taxon>Bradyrhizobium</taxon>
    </lineage>
</organism>
<feature type="transmembrane region" description="Helical" evidence="9">
    <location>
        <begin position="63"/>
        <end position="81"/>
    </location>
</feature>
<feature type="transmembrane region" description="Helical" evidence="9">
    <location>
        <begin position="251"/>
        <end position="272"/>
    </location>
</feature>
<evidence type="ECO:0000313" key="12">
    <source>
        <dbReference type="Proteomes" id="UP000190675"/>
    </source>
</evidence>
<keyword evidence="4" id="KW-1003">Cell membrane</keyword>
<dbReference type="Gene3D" id="1.20.1530.20">
    <property type="match status" value="1"/>
</dbReference>
<feature type="transmembrane region" description="Helical" evidence="9">
    <location>
        <begin position="376"/>
        <end position="396"/>
    </location>
</feature>
<feature type="transmembrane region" description="Helical" evidence="9">
    <location>
        <begin position="39"/>
        <end position="57"/>
    </location>
</feature>
<proteinExistence type="predicted"/>
<keyword evidence="5 9" id="KW-0812">Transmembrane</keyword>
<evidence type="ECO:0000313" key="11">
    <source>
        <dbReference type="EMBL" id="SHH07662.1"/>
    </source>
</evidence>
<dbReference type="EMBL" id="LT670818">
    <property type="protein sequence ID" value="SHH07662.1"/>
    <property type="molecule type" value="Genomic_DNA"/>
</dbReference>
<evidence type="ECO:0000259" key="10">
    <source>
        <dbReference type="Pfam" id="PF00999"/>
    </source>
</evidence>